<feature type="transmembrane region" description="Helical" evidence="1">
    <location>
        <begin position="17"/>
        <end position="37"/>
    </location>
</feature>
<dbReference type="EMBL" id="JBHTGR010000012">
    <property type="protein sequence ID" value="MFC7747062.1"/>
    <property type="molecule type" value="Genomic_DNA"/>
</dbReference>
<sequence length="102" mass="11080">MTNNELWELIDKRNQNITWFSIASTIVYGGFGAMGLVGSGTAGMVPGLEGGLMSLSETNMEQAAREGKMLSWVEVYADGVEGSLSKQAYTVYSDPPVKFVEY</sequence>
<accession>A0ABW2UXK6</accession>
<dbReference type="Proteomes" id="UP001596620">
    <property type="component" value="Unassembled WGS sequence"/>
</dbReference>
<name>A0ABW2UXK6_9BACI</name>
<keyword evidence="1" id="KW-1133">Transmembrane helix</keyword>
<keyword evidence="1" id="KW-0812">Transmembrane</keyword>
<proteinExistence type="predicted"/>
<evidence type="ECO:0000313" key="3">
    <source>
        <dbReference type="Proteomes" id="UP001596620"/>
    </source>
</evidence>
<comment type="caution">
    <text evidence="2">The sequence shown here is derived from an EMBL/GenBank/DDBJ whole genome shotgun (WGS) entry which is preliminary data.</text>
</comment>
<evidence type="ECO:0000256" key="1">
    <source>
        <dbReference type="SAM" id="Phobius"/>
    </source>
</evidence>
<organism evidence="2 3">
    <name type="scientific">Lentibacillus kimchii</name>
    <dbReference type="NCBI Taxonomy" id="1542911"/>
    <lineage>
        <taxon>Bacteria</taxon>
        <taxon>Bacillati</taxon>
        <taxon>Bacillota</taxon>
        <taxon>Bacilli</taxon>
        <taxon>Bacillales</taxon>
        <taxon>Bacillaceae</taxon>
        <taxon>Lentibacillus</taxon>
    </lineage>
</organism>
<keyword evidence="3" id="KW-1185">Reference proteome</keyword>
<protein>
    <submittedName>
        <fullName evidence="2">Uncharacterized protein</fullName>
    </submittedName>
</protein>
<gene>
    <name evidence="2" type="ORF">ACFQU8_07395</name>
</gene>
<keyword evidence="1" id="KW-0472">Membrane</keyword>
<evidence type="ECO:0000313" key="2">
    <source>
        <dbReference type="EMBL" id="MFC7747062.1"/>
    </source>
</evidence>
<reference evidence="3" key="1">
    <citation type="journal article" date="2019" name="Int. J. Syst. Evol. Microbiol.">
        <title>The Global Catalogue of Microorganisms (GCM) 10K type strain sequencing project: providing services to taxonomists for standard genome sequencing and annotation.</title>
        <authorList>
            <consortium name="The Broad Institute Genomics Platform"/>
            <consortium name="The Broad Institute Genome Sequencing Center for Infectious Disease"/>
            <person name="Wu L."/>
            <person name="Ma J."/>
        </authorList>
    </citation>
    <scope>NUCLEOTIDE SEQUENCE [LARGE SCALE GENOMIC DNA]</scope>
    <source>
        <strain evidence="3">JCM 30234</strain>
    </source>
</reference>